<reference evidence="4" key="1">
    <citation type="submission" date="2015-07" db="EMBL/GenBank/DDBJ databases">
        <title>Genome sequencing of Sunxiuqinia dokdonensis strain SK.</title>
        <authorList>
            <person name="Ahn S."/>
            <person name="Kim B.-C."/>
        </authorList>
    </citation>
    <scope>NUCLEOTIDE SEQUENCE [LARGE SCALE GENOMIC DNA]</scope>
    <source>
        <strain evidence="4">SK</strain>
    </source>
</reference>
<dbReference type="InterPro" id="IPR051049">
    <property type="entry name" value="Dienelactone_hydrolase-like"/>
</dbReference>
<dbReference type="EMBL" id="LGIA01000167">
    <property type="protein sequence ID" value="KOH44246.1"/>
    <property type="molecule type" value="Genomic_DNA"/>
</dbReference>
<feature type="domain" description="Dienelactone hydrolase" evidence="2">
    <location>
        <begin position="52"/>
        <end position="266"/>
    </location>
</feature>
<proteinExistence type="predicted"/>
<dbReference type="STRING" id="1409788.NC99_29170"/>
<organism evidence="3 4">
    <name type="scientific">Sunxiuqinia dokdonensis</name>
    <dbReference type="NCBI Taxonomy" id="1409788"/>
    <lineage>
        <taxon>Bacteria</taxon>
        <taxon>Pseudomonadati</taxon>
        <taxon>Bacteroidota</taxon>
        <taxon>Bacteroidia</taxon>
        <taxon>Marinilabiliales</taxon>
        <taxon>Prolixibacteraceae</taxon>
        <taxon>Sunxiuqinia</taxon>
    </lineage>
</organism>
<feature type="chain" id="PRO_5005591633" evidence="1">
    <location>
        <begin position="22"/>
        <end position="267"/>
    </location>
</feature>
<keyword evidence="1" id="KW-0732">Signal</keyword>
<evidence type="ECO:0000313" key="3">
    <source>
        <dbReference type="EMBL" id="KOH44246.1"/>
    </source>
</evidence>
<dbReference type="AlphaFoldDB" id="A0A0L8V729"/>
<dbReference type="GO" id="GO:0016787">
    <property type="term" value="F:hydrolase activity"/>
    <property type="evidence" value="ECO:0007669"/>
    <property type="project" value="InterPro"/>
</dbReference>
<dbReference type="InterPro" id="IPR002925">
    <property type="entry name" value="Dienelactn_hydro"/>
</dbReference>
<dbReference type="PANTHER" id="PTHR46623:SF6">
    <property type="entry name" value="ALPHA_BETA-HYDROLASES SUPERFAMILY PROTEIN"/>
    <property type="match status" value="1"/>
</dbReference>
<dbReference type="Proteomes" id="UP000036958">
    <property type="component" value="Unassembled WGS sequence"/>
</dbReference>
<name>A0A0L8V729_9BACT</name>
<feature type="signal peptide" evidence="1">
    <location>
        <begin position="1"/>
        <end position="21"/>
    </location>
</feature>
<sequence>MIMKKIVSFIVFVLFLSEVKAQDFALKQLEDSPRHHEWVKVKSGDREVHCFVVFPEVSTEATVAIVIHENRGLTDWVRSFSDQLAEAGYIAVAPDLLSGFSSEYKKTSDFPSSDDARNALYELAAEQVQNDLNAVQAFAAKMEAGNGNTVAIGFCWGGSQSFRFATYNKQLDAALVFYGSAPESESAIGNIVAPVYGFYGENDSRINSGIPATEKMMKEAGKTYDYEIYDGAGHAYMRQGDDPDASGDNKTARDKSWERIKAILSEI</sequence>
<gene>
    <name evidence="3" type="ORF">NC99_29170</name>
</gene>
<dbReference type="InterPro" id="IPR029058">
    <property type="entry name" value="AB_hydrolase_fold"/>
</dbReference>
<dbReference type="PANTHER" id="PTHR46623">
    <property type="entry name" value="CARBOXYMETHYLENEBUTENOLIDASE-RELATED"/>
    <property type="match status" value="1"/>
</dbReference>
<dbReference type="SUPFAM" id="SSF53474">
    <property type="entry name" value="alpha/beta-Hydrolases"/>
    <property type="match status" value="1"/>
</dbReference>
<evidence type="ECO:0000259" key="2">
    <source>
        <dbReference type="Pfam" id="PF01738"/>
    </source>
</evidence>
<evidence type="ECO:0000256" key="1">
    <source>
        <dbReference type="SAM" id="SignalP"/>
    </source>
</evidence>
<dbReference type="Pfam" id="PF01738">
    <property type="entry name" value="DLH"/>
    <property type="match status" value="1"/>
</dbReference>
<protein>
    <submittedName>
        <fullName evidence="3">Carboxymethylenebutenolidase</fullName>
    </submittedName>
</protein>
<evidence type="ECO:0000313" key="4">
    <source>
        <dbReference type="Proteomes" id="UP000036958"/>
    </source>
</evidence>
<accession>A0A0L8V729</accession>
<keyword evidence="4" id="KW-1185">Reference proteome</keyword>
<comment type="caution">
    <text evidence="3">The sequence shown here is derived from an EMBL/GenBank/DDBJ whole genome shotgun (WGS) entry which is preliminary data.</text>
</comment>
<dbReference type="Gene3D" id="3.40.50.1820">
    <property type="entry name" value="alpha/beta hydrolase"/>
    <property type="match status" value="1"/>
</dbReference>